<sequence>MCLIICCYIQDEQFGTKMSKNKTSPLCTLPSFNLNYVLKNYKLAKNVLFLVLIVDLISTPSMANNKVATLYDKPMYIISPHQSGFTHRIQSSRPDQSQLRVHLTEFSTCLTKQNTRFSSHIQTYQKLWFKLTTAKLPQSSLHQQKCLKLFDKMIPSQHGTIHPTSSSSTWKQTSYTYPSGAFSIKNSIKAFHTLKTDIPLKLKVQEGDKKTQIFPLHIDISFSCLYIRKPHKNPLIHFSLPSPISIIPQNLSCNVAGVHSTSFFKPHCTINNPDLPASRISQRFDSNVECNLSQTRKNCNLNFNQNESSRSTISKKLFTSVKNKHHQSPDKLKPPSSSSAQTSLLINIIISLCSLLSHLFFFISFDYYSLPFFSI</sequence>
<dbReference type="Proteomes" id="UP000037035">
    <property type="component" value="Unassembled WGS sequence"/>
</dbReference>
<dbReference type="EMBL" id="LAVV01007610">
    <property type="protein sequence ID" value="KNZ55387.1"/>
    <property type="molecule type" value="Genomic_DNA"/>
</dbReference>
<evidence type="ECO:0000313" key="2">
    <source>
        <dbReference type="EMBL" id="KNZ55387.1"/>
    </source>
</evidence>
<dbReference type="VEuPathDB" id="FungiDB:VP01_2698g1"/>
<dbReference type="AlphaFoldDB" id="A0A0L6V4G7"/>
<reference evidence="2 3" key="1">
    <citation type="submission" date="2015-08" db="EMBL/GenBank/DDBJ databases">
        <title>Next Generation Sequencing and Analysis of the Genome of Puccinia sorghi L Schw, the Causal Agent of Maize Common Rust.</title>
        <authorList>
            <person name="Rochi L."/>
            <person name="Burguener G."/>
            <person name="Darino M."/>
            <person name="Turjanski A."/>
            <person name="Kreff E."/>
            <person name="Dieguez M.J."/>
            <person name="Sacco F."/>
        </authorList>
    </citation>
    <scope>NUCLEOTIDE SEQUENCE [LARGE SCALE GENOMIC DNA]</scope>
    <source>
        <strain evidence="2 3">RO10H11247</strain>
    </source>
</reference>
<keyword evidence="1" id="KW-1133">Transmembrane helix</keyword>
<protein>
    <submittedName>
        <fullName evidence="2">Uncharacterized protein</fullName>
    </submittedName>
</protein>
<organism evidence="2 3">
    <name type="scientific">Puccinia sorghi</name>
    <dbReference type="NCBI Taxonomy" id="27349"/>
    <lineage>
        <taxon>Eukaryota</taxon>
        <taxon>Fungi</taxon>
        <taxon>Dikarya</taxon>
        <taxon>Basidiomycota</taxon>
        <taxon>Pucciniomycotina</taxon>
        <taxon>Pucciniomycetes</taxon>
        <taxon>Pucciniales</taxon>
        <taxon>Pucciniaceae</taxon>
        <taxon>Puccinia</taxon>
    </lineage>
</organism>
<name>A0A0L6V4G7_9BASI</name>
<keyword evidence="1" id="KW-0812">Transmembrane</keyword>
<evidence type="ECO:0000256" key="1">
    <source>
        <dbReference type="SAM" id="Phobius"/>
    </source>
</evidence>
<keyword evidence="3" id="KW-1185">Reference proteome</keyword>
<accession>A0A0L6V4G7</accession>
<proteinExistence type="predicted"/>
<evidence type="ECO:0000313" key="3">
    <source>
        <dbReference type="Proteomes" id="UP000037035"/>
    </source>
</evidence>
<comment type="caution">
    <text evidence="2">The sequence shown here is derived from an EMBL/GenBank/DDBJ whole genome shotgun (WGS) entry which is preliminary data.</text>
</comment>
<gene>
    <name evidence="2" type="ORF">VP01_2698g1</name>
</gene>
<feature type="transmembrane region" description="Helical" evidence="1">
    <location>
        <begin position="344"/>
        <end position="365"/>
    </location>
</feature>
<keyword evidence="1" id="KW-0472">Membrane</keyword>